<dbReference type="EMBL" id="JAPUUL010000962">
    <property type="protein sequence ID" value="KAJ8128772.1"/>
    <property type="molecule type" value="Genomic_DNA"/>
</dbReference>
<comment type="caution">
    <text evidence="1">The sequence shown here is derived from an EMBL/GenBank/DDBJ whole genome shotgun (WGS) entry which is preliminary data.</text>
</comment>
<evidence type="ECO:0000313" key="1">
    <source>
        <dbReference type="EMBL" id="KAJ8128772.1"/>
    </source>
</evidence>
<gene>
    <name evidence="1" type="ORF">O1611_g4861</name>
</gene>
<reference evidence="1" key="1">
    <citation type="submission" date="2022-12" db="EMBL/GenBank/DDBJ databases">
        <title>Genome Sequence of Lasiodiplodia mahajangana.</title>
        <authorList>
            <person name="Buettner E."/>
        </authorList>
    </citation>
    <scope>NUCLEOTIDE SEQUENCE</scope>
    <source>
        <strain evidence="1">VT137</strain>
    </source>
</reference>
<proteinExistence type="predicted"/>
<keyword evidence="2" id="KW-1185">Reference proteome</keyword>
<organism evidence="1 2">
    <name type="scientific">Lasiodiplodia mahajangana</name>
    <dbReference type="NCBI Taxonomy" id="1108764"/>
    <lineage>
        <taxon>Eukaryota</taxon>
        <taxon>Fungi</taxon>
        <taxon>Dikarya</taxon>
        <taxon>Ascomycota</taxon>
        <taxon>Pezizomycotina</taxon>
        <taxon>Dothideomycetes</taxon>
        <taxon>Dothideomycetes incertae sedis</taxon>
        <taxon>Botryosphaeriales</taxon>
        <taxon>Botryosphaeriaceae</taxon>
        <taxon>Lasiodiplodia</taxon>
    </lineage>
</organism>
<accession>A0ACC2JNF1</accession>
<sequence>MPNRALSDPSGLDFQPPTPSSIDDMAYDSEPAMTPNGDYFSAATSVNDDSSSTTGAESDEIPRIYPEMLARQSERQLTPTSDAEASEYIMPRSGRPGLTHSGSTRKPLPAIARRSRLRR</sequence>
<protein>
    <submittedName>
        <fullName evidence="1">Uncharacterized protein</fullName>
    </submittedName>
</protein>
<dbReference type="Proteomes" id="UP001153332">
    <property type="component" value="Unassembled WGS sequence"/>
</dbReference>
<evidence type="ECO:0000313" key="2">
    <source>
        <dbReference type="Proteomes" id="UP001153332"/>
    </source>
</evidence>
<name>A0ACC2JNF1_9PEZI</name>